<feature type="signal peptide" evidence="1">
    <location>
        <begin position="1"/>
        <end position="22"/>
    </location>
</feature>
<proteinExistence type="predicted"/>
<dbReference type="EMBL" id="MBUA01000012">
    <property type="protein sequence ID" value="MBC6490774.1"/>
    <property type="molecule type" value="Genomic_DNA"/>
</dbReference>
<evidence type="ECO:0008006" key="4">
    <source>
        <dbReference type="Google" id="ProtNLM"/>
    </source>
</evidence>
<keyword evidence="3" id="KW-1185">Reference proteome</keyword>
<evidence type="ECO:0000313" key="3">
    <source>
        <dbReference type="Proteomes" id="UP000765802"/>
    </source>
</evidence>
<keyword evidence="1" id="KW-0732">Signal</keyword>
<organism evidence="2 3">
    <name type="scientific">Flavihumibacter stibioxidans</name>
    <dbReference type="NCBI Taxonomy" id="1834163"/>
    <lineage>
        <taxon>Bacteria</taxon>
        <taxon>Pseudomonadati</taxon>
        <taxon>Bacteroidota</taxon>
        <taxon>Chitinophagia</taxon>
        <taxon>Chitinophagales</taxon>
        <taxon>Chitinophagaceae</taxon>
        <taxon>Flavihumibacter</taxon>
    </lineage>
</organism>
<sequence length="484" mass="53540">MKLWRFYLLIILLNGSGFPVQAQDYHAIQGSNHAGSLGVHNNPASILNTPYPWDITVAGIQAKYQTNAISVVDYSLLSSPYNSKFIIGSGYDKRFGNAQFNLNLLNGRMALGRKKGIAFGASLKSFSNIKSGPYNFIDTIGNIHQFFSINPGSEPFNARVRSSTVFEMYGAYAQTIWDNAGTRLNAGLTVKVNRGLSGARADVADVTRNKKMVNGEEEHVLTGGSFSYGYSSNYDRWDDNRTNAGNLRDFLHTTRAGFSFDAGFELIVKPPGEPGYMEEEESWYDYEWKLGVSVVDIGWGQYRYGLESRRGIVPEGGVTGSEMDNTLGEGIDGLAALNDSLSTMFPLAGTGSDFRIFSPGRMVLNADRYLYGAWYLNAEMSINLVGLLGDQRLYVKNMNLLRLTPRWELRRWGVYLPLLLNTEKQFWVGAGFKAGPLLLGFHNLGNLFGKNKMASGGGYLALVIRPGKAVTGAARWKKTDCYAY</sequence>
<name>A0ABR7M6X8_9BACT</name>
<dbReference type="Proteomes" id="UP000765802">
    <property type="component" value="Unassembled WGS sequence"/>
</dbReference>
<gene>
    <name evidence="2" type="ORF">BC349_07000</name>
</gene>
<dbReference type="RefSeq" id="WP_187256128.1">
    <property type="nucleotide sequence ID" value="NZ_JBHULF010000014.1"/>
</dbReference>
<protein>
    <recommendedName>
        <fullName evidence="4">DUF5723 domain-containing protein</fullName>
    </recommendedName>
</protein>
<feature type="chain" id="PRO_5046736129" description="DUF5723 domain-containing protein" evidence="1">
    <location>
        <begin position="23"/>
        <end position="484"/>
    </location>
</feature>
<evidence type="ECO:0000256" key="1">
    <source>
        <dbReference type="SAM" id="SignalP"/>
    </source>
</evidence>
<reference evidence="2 3" key="1">
    <citation type="submission" date="2016-07" db="EMBL/GenBank/DDBJ databases">
        <title>Genome analysis of Flavihumibacter stibioxidans YS-17.</title>
        <authorList>
            <person name="Shi K."/>
            <person name="Han Y."/>
            <person name="Wang G."/>
        </authorList>
    </citation>
    <scope>NUCLEOTIDE SEQUENCE [LARGE SCALE GENOMIC DNA]</scope>
    <source>
        <strain evidence="2 3">YS-17</strain>
    </source>
</reference>
<evidence type="ECO:0000313" key="2">
    <source>
        <dbReference type="EMBL" id="MBC6490774.1"/>
    </source>
</evidence>
<comment type="caution">
    <text evidence="2">The sequence shown here is derived from an EMBL/GenBank/DDBJ whole genome shotgun (WGS) entry which is preliminary data.</text>
</comment>
<accession>A0ABR7M6X8</accession>